<evidence type="ECO:0000313" key="2">
    <source>
        <dbReference type="EMBL" id="KAF1026576.1"/>
    </source>
</evidence>
<name>A0A833TZY6_ACIBZ</name>
<reference evidence="3" key="1">
    <citation type="journal article" date="2020" name="MBio">
        <title>Horizontal gene transfer to a defensive symbiont with a reduced genome amongst a multipartite beetle microbiome.</title>
        <authorList>
            <person name="Waterworth S.C."/>
            <person name="Florez L.V."/>
            <person name="Rees E.R."/>
            <person name="Hertweck C."/>
            <person name="Kaltenpoth M."/>
            <person name="Kwan J.C."/>
        </authorList>
    </citation>
    <scope>NUCLEOTIDE SEQUENCE [LARGE SCALE GENOMIC DNA]</scope>
</reference>
<sequence>MHRAATLFTEQHIHGVSFYANEYFLHCFEGEAESIDLIYQHILNHQDQNYRFCFLNNIEDFHFEAWQMKYVDRNGLVSIFCKKCGLNHFKPMSLSDQQIAELMQLLCSRTILNV</sequence>
<dbReference type="PROSITE" id="PS50925">
    <property type="entry name" value="BLUF"/>
    <property type="match status" value="1"/>
</dbReference>
<evidence type="ECO:0000313" key="3">
    <source>
        <dbReference type="Proteomes" id="UP000490535"/>
    </source>
</evidence>
<dbReference type="EMBL" id="WNDP01000021">
    <property type="protein sequence ID" value="KAF1026576.1"/>
    <property type="molecule type" value="Genomic_DNA"/>
</dbReference>
<dbReference type="Pfam" id="PF04940">
    <property type="entry name" value="BLUF"/>
    <property type="match status" value="1"/>
</dbReference>
<dbReference type="AlphaFoldDB" id="A0A833TZY6"/>
<dbReference type="InterPro" id="IPR007024">
    <property type="entry name" value="BLUF_domain"/>
</dbReference>
<proteinExistence type="predicted"/>
<organism evidence="2 3">
    <name type="scientific">Acinetobacter bereziniae</name>
    <name type="common">Acinetobacter genomosp. 10</name>
    <dbReference type="NCBI Taxonomy" id="106648"/>
    <lineage>
        <taxon>Bacteria</taxon>
        <taxon>Pseudomonadati</taxon>
        <taxon>Pseudomonadota</taxon>
        <taxon>Gammaproteobacteria</taxon>
        <taxon>Moraxellales</taxon>
        <taxon>Moraxellaceae</taxon>
        <taxon>Acinetobacter</taxon>
    </lineage>
</organism>
<comment type="caution">
    <text evidence="2">The sequence shown here is derived from an EMBL/GenBank/DDBJ whole genome shotgun (WGS) entry which is preliminary data.</text>
</comment>
<dbReference type="Gene3D" id="3.30.70.100">
    <property type="match status" value="1"/>
</dbReference>
<accession>A0A833TZY6</accession>
<dbReference type="InterPro" id="IPR036046">
    <property type="entry name" value="Acylphosphatase-like_dom_sf"/>
</dbReference>
<gene>
    <name evidence="2" type="ORF">GAK29_01195</name>
</gene>
<dbReference type="GO" id="GO:0071949">
    <property type="term" value="F:FAD binding"/>
    <property type="evidence" value="ECO:0007669"/>
    <property type="project" value="InterPro"/>
</dbReference>
<protein>
    <recommendedName>
        <fullName evidence="1">BLUF domain-containing protein</fullName>
    </recommendedName>
</protein>
<dbReference type="SUPFAM" id="SSF54975">
    <property type="entry name" value="Acylphosphatase/BLUF domain-like"/>
    <property type="match status" value="1"/>
</dbReference>
<dbReference type="Proteomes" id="UP000490535">
    <property type="component" value="Unassembled WGS sequence"/>
</dbReference>
<feature type="domain" description="BLUF" evidence="1">
    <location>
        <begin position="1"/>
        <end position="69"/>
    </location>
</feature>
<evidence type="ECO:0000259" key="1">
    <source>
        <dbReference type="PROSITE" id="PS50925"/>
    </source>
</evidence>
<dbReference type="GO" id="GO:0009882">
    <property type="term" value="F:blue light photoreceptor activity"/>
    <property type="evidence" value="ECO:0007669"/>
    <property type="project" value="InterPro"/>
</dbReference>